<sequence>MWHTVRVIAWDALSHFNNDDGWAFASHVALSTLMAIFPFLIFAASLAGFLGADYFAQYAVPLLFETWPNTIAEPVTREVQAVLSGERGDLLTIGVLLALFFASNGVEALRTSLNRAYRQVESRSFISLRLQSFGFVLLATICLTIVSLMLVAAPIIHSVLLSRAPDLVPEVFAFDALRIIIAIIVLLVGLAISHIYLPEGKRRIVDILPGMALTILFWVVGSWGFVTYLDNFGRYSTTYAGLASIIVALVFLYMVSAIFIIGGELNAAIMRFRALHSAGGLPFHRSSQRQGR</sequence>
<evidence type="ECO:0000313" key="7">
    <source>
        <dbReference type="EMBL" id="OXT02701.1"/>
    </source>
</evidence>
<protein>
    <submittedName>
        <fullName evidence="7">Ribonuclease BN</fullName>
    </submittedName>
</protein>
<evidence type="ECO:0000256" key="4">
    <source>
        <dbReference type="ARBA" id="ARBA00022989"/>
    </source>
</evidence>
<dbReference type="PANTHER" id="PTHR30213">
    <property type="entry name" value="INNER MEMBRANE PROTEIN YHJD"/>
    <property type="match status" value="1"/>
</dbReference>
<dbReference type="GO" id="GO:0005886">
    <property type="term" value="C:plasma membrane"/>
    <property type="evidence" value="ECO:0007669"/>
    <property type="project" value="UniProtKB-SubCell"/>
</dbReference>
<dbReference type="Proteomes" id="UP000215405">
    <property type="component" value="Unassembled WGS sequence"/>
</dbReference>
<name>A0A231V3V9_9HYPH</name>
<evidence type="ECO:0000256" key="2">
    <source>
        <dbReference type="ARBA" id="ARBA00022475"/>
    </source>
</evidence>
<feature type="transmembrane region" description="Helical" evidence="6">
    <location>
        <begin position="176"/>
        <end position="197"/>
    </location>
</feature>
<dbReference type="NCBIfam" id="TIGR00765">
    <property type="entry name" value="yihY_not_rbn"/>
    <property type="match status" value="1"/>
</dbReference>
<dbReference type="OrthoDB" id="7163777at2"/>
<gene>
    <name evidence="7" type="ORF">B7H23_07400</name>
</gene>
<comment type="caution">
    <text evidence="7">The sequence shown here is derived from an EMBL/GenBank/DDBJ whole genome shotgun (WGS) entry which is preliminary data.</text>
</comment>
<evidence type="ECO:0000256" key="5">
    <source>
        <dbReference type="ARBA" id="ARBA00023136"/>
    </source>
</evidence>
<dbReference type="Pfam" id="PF03631">
    <property type="entry name" value="Virul_fac_BrkB"/>
    <property type="match status" value="1"/>
</dbReference>
<dbReference type="PANTHER" id="PTHR30213:SF0">
    <property type="entry name" value="UPF0761 MEMBRANE PROTEIN YIHY"/>
    <property type="match status" value="1"/>
</dbReference>
<evidence type="ECO:0000256" key="1">
    <source>
        <dbReference type="ARBA" id="ARBA00004651"/>
    </source>
</evidence>
<dbReference type="AlphaFoldDB" id="A0A231V3V9"/>
<dbReference type="RefSeq" id="WP_094076652.1">
    <property type="nucleotide sequence ID" value="NZ_NBYO01000001.1"/>
</dbReference>
<keyword evidence="5 6" id="KW-0472">Membrane</keyword>
<dbReference type="InterPro" id="IPR017039">
    <property type="entry name" value="Virul_fac_BrkB"/>
</dbReference>
<evidence type="ECO:0000313" key="8">
    <source>
        <dbReference type="Proteomes" id="UP000215405"/>
    </source>
</evidence>
<keyword evidence="4 6" id="KW-1133">Transmembrane helix</keyword>
<dbReference type="EMBL" id="NBYO01000001">
    <property type="protein sequence ID" value="OXT02701.1"/>
    <property type="molecule type" value="Genomic_DNA"/>
</dbReference>
<dbReference type="PIRSF" id="PIRSF035875">
    <property type="entry name" value="RNase_BN"/>
    <property type="match status" value="1"/>
</dbReference>
<feature type="transmembrane region" description="Helical" evidence="6">
    <location>
        <begin position="238"/>
        <end position="263"/>
    </location>
</feature>
<comment type="subcellular location">
    <subcellularLocation>
        <location evidence="1">Cell membrane</location>
        <topology evidence="1">Multi-pass membrane protein</topology>
    </subcellularLocation>
</comment>
<feature type="transmembrane region" description="Helical" evidence="6">
    <location>
        <begin position="90"/>
        <end position="109"/>
    </location>
</feature>
<feature type="transmembrane region" description="Helical" evidence="6">
    <location>
        <begin position="204"/>
        <end position="226"/>
    </location>
</feature>
<evidence type="ECO:0000256" key="6">
    <source>
        <dbReference type="SAM" id="Phobius"/>
    </source>
</evidence>
<organism evidence="7 8">
    <name type="scientific">Notoacmeibacter marinus</name>
    <dbReference type="NCBI Taxonomy" id="1876515"/>
    <lineage>
        <taxon>Bacteria</taxon>
        <taxon>Pseudomonadati</taxon>
        <taxon>Pseudomonadota</taxon>
        <taxon>Alphaproteobacteria</taxon>
        <taxon>Hyphomicrobiales</taxon>
        <taxon>Notoacmeibacteraceae</taxon>
        <taxon>Notoacmeibacter</taxon>
    </lineage>
</organism>
<keyword evidence="2" id="KW-1003">Cell membrane</keyword>
<feature type="transmembrane region" description="Helical" evidence="6">
    <location>
        <begin position="28"/>
        <end position="52"/>
    </location>
</feature>
<keyword evidence="8" id="KW-1185">Reference proteome</keyword>
<feature type="transmembrane region" description="Helical" evidence="6">
    <location>
        <begin position="130"/>
        <end position="156"/>
    </location>
</feature>
<accession>A0A231V3V9</accession>
<reference evidence="8" key="1">
    <citation type="journal article" date="2017" name="Int. J. Syst. Evol. Microbiol.">
        <title>Notoacmeibacter marinus gen. nov., sp. nov., isolated from the gut of a limpet and proposal of Notoacmeibacteraceae fam. nov. in the order Rhizobiales of the class Alphaproteobacteria.</title>
        <authorList>
            <person name="Huang Z."/>
            <person name="Guo F."/>
            <person name="Lai Q."/>
        </authorList>
    </citation>
    <scope>NUCLEOTIDE SEQUENCE [LARGE SCALE GENOMIC DNA]</scope>
    <source>
        <strain evidence="8">XMTR2A4</strain>
    </source>
</reference>
<proteinExistence type="predicted"/>
<evidence type="ECO:0000256" key="3">
    <source>
        <dbReference type="ARBA" id="ARBA00022692"/>
    </source>
</evidence>
<keyword evidence="3 6" id="KW-0812">Transmembrane</keyword>